<name>A0ABY5MS90_9HYPH</name>
<dbReference type="InterPro" id="IPR029149">
    <property type="entry name" value="Creatin/AminoP/Spt16_N"/>
</dbReference>
<dbReference type="EC" id="3.5.2.-" evidence="4"/>
<feature type="region of interest" description="Disordered" evidence="1">
    <location>
        <begin position="284"/>
        <end position="305"/>
    </location>
</feature>
<dbReference type="InterPro" id="IPR036005">
    <property type="entry name" value="Creatinase/aminopeptidase-like"/>
</dbReference>
<dbReference type="SUPFAM" id="SSF55920">
    <property type="entry name" value="Creatinase/aminopeptidase"/>
    <property type="match status" value="1"/>
</dbReference>
<organism evidence="4 5">
    <name type="scientific">Nitratireductor thuwali</name>
    <dbReference type="NCBI Taxonomy" id="2267699"/>
    <lineage>
        <taxon>Bacteria</taxon>
        <taxon>Pseudomonadati</taxon>
        <taxon>Pseudomonadota</taxon>
        <taxon>Alphaproteobacteria</taxon>
        <taxon>Hyphomicrobiales</taxon>
        <taxon>Phyllobacteriaceae</taxon>
        <taxon>Nitratireductor</taxon>
    </lineage>
</organism>
<dbReference type="InterPro" id="IPR000994">
    <property type="entry name" value="Pept_M24"/>
</dbReference>
<sequence length="305" mass="33940">MITSHCCSTMRGAGYDAFLLFKSEDMYWLTGLDTDGFYVLHAMLVTADGKVDYLGRQADYNNVFYSSILEGCRVFDELAGSSRGQAIKTLLQDHGLAGGRIGIQYNTMGHRADLYVDVVAALEGWCSFSDASPTIDRLRLVKSPAEIEMMRKSANIVQLMTETAIAETRAGVFEGKIFGALAQTIYENDGDPCALRYPIGCGPASKLGRYTSGRHHVADTDQFMFEIGCGYRHYHTAIYFHVLVGDAPRQRLCGRRKVSERVRTTVRRQVACPRCLAAVERTCPPSGSTRKRAAWPERPRLHPYA</sequence>
<dbReference type="Gene3D" id="3.40.350.10">
    <property type="entry name" value="Creatinase/prolidase N-terminal domain"/>
    <property type="match status" value="1"/>
</dbReference>
<keyword evidence="4" id="KW-0614">Plasmid</keyword>
<dbReference type="InterPro" id="IPR000587">
    <property type="entry name" value="Creatinase_N"/>
</dbReference>
<evidence type="ECO:0000313" key="5">
    <source>
        <dbReference type="Proteomes" id="UP001342418"/>
    </source>
</evidence>
<evidence type="ECO:0000259" key="2">
    <source>
        <dbReference type="Pfam" id="PF00557"/>
    </source>
</evidence>
<evidence type="ECO:0000256" key="1">
    <source>
        <dbReference type="SAM" id="MobiDB-lite"/>
    </source>
</evidence>
<dbReference type="PANTHER" id="PTHR46112">
    <property type="entry name" value="AMINOPEPTIDASE"/>
    <property type="match status" value="1"/>
</dbReference>
<accession>A0ABY5MS90</accession>
<keyword evidence="4" id="KW-0378">Hydrolase</keyword>
<evidence type="ECO:0000259" key="3">
    <source>
        <dbReference type="Pfam" id="PF01321"/>
    </source>
</evidence>
<reference evidence="4 5" key="1">
    <citation type="submission" date="2018-07" db="EMBL/GenBank/DDBJ databases">
        <title>Genome sequence of Nitratireductor thuwali#1536.</title>
        <authorList>
            <person name="Michoud G."/>
            <person name="Merlino G."/>
            <person name="Sefrji F.O."/>
            <person name="Daffonchio D."/>
        </authorList>
    </citation>
    <scope>NUCLEOTIDE SEQUENCE [LARGE SCALE GENOMIC DNA]</scope>
    <source>
        <strain evidence="4 5">Nit1536</strain>
        <plasmid evidence="4 5">p1536_1</plasmid>
    </source>
</reference>
<dbReference type="Gene3D" id="3.90.230.10">
    <property type="entry name" value="Creatinase/methionine aminopeptidase superfamily"/>
    <property type="match status" value="1"/>
</dbReference>
<dbReference type="GO" id="GO:0016787">
    <property type="term" value="F:hydrolase activity"/>
    <property type="evidence" value="ECO:0007669"/>
    <property type="project" value="UniProtKB-KW"/>
</dbReference>
<dbReference type="Proteomes" id="UP001342418">
    <property type="component" value="Plasmid p1536_1"/>
</dbReference>
<dbReference type="EMBL" id="CP030942">
    <property type="protein sequence ID" value="UUP19662.1"/>
    <property type="molecule type" value="Genomic_DNA"/>
</dbReference>
<protein>
    <submittedName>
        <fullName evidence="4">Ectoine hydrolase</fullName>
        <ecNumber evidence="4">3.5.2.-</ecNumber>
    </submittedName>
</protein>
<dbReference type="Pfam" id="PF00557">
    <property type="entry name" value="Peptidase_M24"/>
    <property type="match status" value="1"/>
</dbReference>
<geneLocation type="plasmid" evidence="4 5">
    <name>p1536_1</name>
</geneLocation>
<evidence type="ECO:0000313" key="4">
    <source>
        <dbReference type="EMBL" id="UUP19662.1"/>
    </source>
</evidence>
<keyword evidence="5" id="KW-1185">Reference proteome</keyword>
<gene>
    <name evidence="4" type="primary">doeA_3</name>
    <name evidence="4" type="ORF">NTH_04174</name>
</gene>
<dbReference type="Pfam" id="PF01321">
    <property type="entry name" value="Creatinase_N"/>
    <property type="match status" value="1"/>
</dbReference>
<feature type="compositionally biased region" description="Basic and acidic residues" evidence="1">
    <location>
        <begin position="294"/>
        <end position="305"/>
    </location>
</feature>
<feature type="domain" description="Peptidase M24" evidence="2">
    <location>
        <begin position="148"/>
        <end position="252"/>
    </location>
</feature>
<dbReference type="InterPro" id="IPR050659">
    <property type="entry name" value="Peptidase_M24B"/>
</dbReference>
<dbReference type="PANTHER" id="PTHR46112:SF2">
    <property type="entry name" value="XAA-PRO AMINOPEPTIDASE P-RELATED"/>
    <property type="match status" value="1"/>
</dbReference>
<proteinExistence type="predicted"/>
<feature type="domain" description="Creatinase N-terminal" evidence="3">
    <location>
        <begin position="9"/>
        <end position="141"/>
    </location>
</feature>
<dbReference type="SUPFAM" id="SSF53092">
    <property type="entry name" value="Creatinase/prolidase N-terminal domain"/>
    <property type="match status" value="1"/>
</dbReference>